<comment type="caution">
    <text evidence="2">The sequence shown here is derived from an EMBL/GenBank/DDBJ whole genome shotgun (WGS) entry which is preliminary data.</text>
</comment>
<evidence type="ECO:0000313" key="3">
    <source>
        <dbReference type="Proteomes" id="UP001595909"/>
    </source>
</evidence>
<reference evidence="3" key="1">
    <citation type="journal article" date="2019" name="Int. J. Syst. Evol. Microbiol.">
        <title>The Global Catalogue of Microorganisms (GCM) 10K type strain sequencing project: providing services to taxonomists for standard genome sequencing and annotation.</title>
        <authorList>
            <consortium name="The Broad Institute Genomics Platform"/>
            <consortium name="The Broad Institute Genome Sequencing Center for Infectious Disease"/>
            <person name="Wu L."/>
            <person name="Ma J."/>
        </authorList>
    </citation>
    <scope>NUCLEOTIDE SEQUENCE [LARGE SCALE GENOMIC DNA]</scope>
    <source>
        <strain evidence="3">CCUG 50347</strain>
    </source>
</reference>
<dbReference type="Proteomes" id="UP001595909">
    <property type="component" value="Unassembled WGS sequence"/>
</dbReference>
<sequence length="143" mass="15895">MLGRKTFTRDEIDQARKAVATQLAALRAHDDPELGNVVLLALDRRFVHRVRPVSGKDTNPVTELELVAESLVEHEGVFTTNKAITYVVDRSVLGLRDGDRIAPDADAVERLAHAFLAELEVRFLETPSEPPPTPPAPDRRGRR</sequence>
<dbReference type="EMBL" id="JBHSIM010000022">
    <property type="protein sequence ID" value="MFC4833037.1"/>
    <property type="molecule type" value="Genomic_DNA"/>
</dbReference>
<gene>
    <name evidence="2" type="ORF">ACFPEL_11525</name>
</gene>
<keyword evidence="3" id="KW-1185">Reference proteome</keyword>
<proteinExistence type="predicted"/>
<feature type="region of interest" description="Disordered" evidence="1">
    <location>
        <begin position="124"/>
        <end position="143"/>
    </location>
</feature>
<protein>
    <submittedName>
        <fullName evidence="2">Uncharacterized protein</fullName>
    </submittedName>
</protein>
<dbReference type="RefSeq" id="WP_274192394.1">
    <property type="nucleotide sequence ID" value="NZ_BAABHN010000022.1"/>
</dbReference>
<evidence type="ECO:0000313" key="2">
    <source>
        <dbReference type="EMBL" id="MFC4833037.1"/>
    </source>
</evidence>
<accession>A0ABV9RLG0</accession>
<name>A0ABV9RLG0_9PSEU</name>
<evidence type="ECO:0000256" key="1">
    <source>
        <dbReference type="SAM" id="MobiDB-lite"/>
    </source>
</evidence>
<organism evidence="2 3">
    <name type="scientific">Actinomycetospora chibensis</name>
    <dbReference type="NCBI Taxonomy" id="663606"/>
    <lineage>
        <taxon>Bacteria</taxon>
        <taxon>Bacillati</taxon>
        <taxon>Actinomycetota</taxon>
        <taxon>Actinomycetes</taxon>
        <taxon>Pseudonocardiales</taxon>
        <taxon>Pseudonocardiaceae</taxon>
        <taxon>Actinomycetospora</taxon>
    </lineage>
</organism>